<feature type="transmembrane region" description="Helical" evidence="1">
    <location>
        <begin position="239"/>
        <end position="257"/>
    </location>
</feature>
<evidence type="ECO:0000259" key="2">
    <source>
        <dbReference type="Pfam" id="PF01578"/>
    </source>
</evidence>
<feature type="domain" description="Cytochrome c assembly protein" evidence="2">
    <location>
        <begin position="62"/>
        <end position="262"/>
    </location>
</feature>
<evidence type="ECO:0000313" key="3">
    <source>
        <dbReference type="EMBL" id="SOD94188.1"/>
    </source>
</evidence>
<reference evidence="3 4" key="1">
    <citation type="submission" date="2017-09" db="EMBL/GenBank/DDBJ databases">
        <authorList>
            <person name="Ehlers B."/>
            <person name="Leendertz F.H."/>
        </authorList>
    </citation>
    <scope>NUCLEOTIDE SEQUENCE [LARGE SCALE GENOMIC DNA]</scope>
    <source>
        <strain evidence="3 4">USBA 140</strain>
    </source>
</reference>
<dbReference type="PANTHER" id="PTHR38034:SF1">
    <property type="entry name" value="INNER MEMBRANE PROTEIN YPJD"/>
    <property type="match status" value="1"/>
</dbReference>
<keyword evidence="1" id="KW-1133">Transmembrane helix</keyword>
<dbReference type="OrthoDB" id="7332097at2"/>
<protein>
    <submittedName>
        <fullName evidence="3">ABC-type uncharacterized transport system, permease component</fullName>
    </submittedName>
</protein>
<gene>
    <name evidence="3" type="ORF">SAMN05421508_103399</name>
</gene>
<keyword evidence="1" id="KW-0472">Membrane</keyword>
<keyword evidence="1" id="KW-0812">Transmembrane</keyword>
<dbReference type="Proteomes" id="UP000219621">
    <property type="component" value="Unassembled WGS sequence"/>
</dbReference>
<dbReference type="Pfam" id="PF01578">
    <property type="entry name" value="Cytochrom_C_asm"/>
    <property type="match status" value="1"/>
</dbReference>
<keyword evidence="4" id="KW-1185">Reference proteome</keyword>
<feature type="transmembrane region" description="Helical" evidence="1">
    <location>
        <begin position="212"/>
        <end position="232"/>
    </location>
</feature>
<dbReference type="GO" id="GO:0020037">
    <property type="term" value="F:heme binding"/>
    <property type="evidence" value="ECO:0007669"/>
    <property type="project" value="InterPro"/>
</dbReference>
<proteinExistence type="predicted"/>
<dbReference type="RefSeq" id="WP_097278841.1">
    <property type="nucleotide sequence ID" value="NZ_OCNJ01000003.1"/>
</dbReference>
<sequence>MFQGFLYDLGAALSMVPLALVNRRVEARRDGPFWIAMAVAVAGPATHAVGQLSGPWHTGFAMALWVAIAVSMAIFAGLAATARNAWRMAPLLAPYMIALGLLAAVWRTAVGPRLAAPVPLGWLEVHIGVSVVTYGLLTLAAVAALAAFLQERALKRKRRTPLTVMLPPVADSEALSGRLLLASEVVLGAGLATGMAVQYMENQRLLVVDHKTLLSILAFVLILALLASRRLWGVRGRAAARGILVAYLLLTLAYPGVKFVTDVILA</sequence>
<dbReference type="InterPro" id="IPR052372">
    <property type="entry name" value="YpjD/HemX"/>
</dbReference>
<feature type="transmembrane region" description="Helical" evidence="1">
    <location>
        <begin position="127"/>
        <end position="149"/>
    </location>
</feature>
<dbReference type="GO" id="GO:0005886">
    <property type="term" value="C:plasma membrane"/>
    <property type="evidence" value="ECO:0007669"/>
    <property type="project" value="TreeGrafter"/>
</dbReference>
<name>A0A286GFA9_9PROT</name>
<dbReference type="PANTHER" id="PTHR38034">
    <property type="entry name" value="INNER MEMBRANE PROTEIN YPJD"/>
    <property type="match status" value="1"/>
</dbReference>
<evidence type="ECO:0000256" key="1">
    <source>
        <dbReference type="SAM" id="Phobius"/>
    </source>
</evidence>
<feature type="transmembrane region" description="Helical" evidence="1">
    <location>
        <begin position="6"/>
        <end position="21"/>
    </location>
</feature>
<feature type="transmembrane region" description="Helical" evidence="1">
    <location>
        <begin position="62"/>
        <end position="82"/>
    </location>
</feature>
<accession>A0A286GFA9</accession>
<organism evidence="3 4">
    <name type="scientific">Caenispirillum bisanense</name>
    <dbReference type="NCBI Taxonomy" id="414052"/>
    <lineage>
        <taxon>Bacteria</taxon>
        <taxon>Pseudomonadati</taxon>
        <taxon>Pseudomonadota</taxon>
        <taxon>Alphaproteobacteria</taxon>
        <taxon>Rhodospirillales</taxon>
        <taxon>Novispirillaceae</taxon>
        <taxon>Caenispirillum</taxon>
    </lineage>
</organism>
<feature type="transmembrane region" description="Helical" evidence="1">
    <location>
        <begin position="89"/>
        <end position="107"/>
    </location>
</feature>
<dbReference type="GO" id="GO:0017004">
    <property type="term" value="P:cytochrome complex assembly"/>
    <property type="evidence" value="ECO:0007669"/>
    <property type="project" value="InterPro"/>
</dbReference>
<dbReference type="EMBL" id="OCNJ01000003">
    <property type="protein sequence ID" value="SOD94188.1"/>
    <property type="molecule type" value="Genomic_DNA"/>
</dbReference>
<evidence type="ECO:0000313" key="4">
    <source>
        <dbReference type="Proteomes" id="UP000219621"/>
    </source>
</evidence>
<feature type="transmembrane region" description="Helical" evidence="1">
    <location>
        <begin position="179"/>
        <end position="200"/>
    </location>
</feature>
<feature type="transmembrane region" description="Helical" evidence="1">
    <location>
        <begin position="33"/>
        <end position="50"/>
    </location>
</feature>
<dbReference type="AlphaFoldDB" id="A0A286GFA9"/>
<dbReference type="InterPro" id="IPR002541">
    <property type="entry name" value="Cyt_c_assembly"/>
</dbReference>